<keyword evidence="2" id="KW-1185">Reference proteome</keyword>
<proteinExistence type="predicted"/>
<gene>
    <name evidence="1" type="ORF">MSP7336_03487</name>
</gene>
<dbReference type="EMBL" id="UEGW01000001">
    <property type="protein sequence ID" value="SRX95223.1"/>
    <property type="molecule type" value="Genomic_DNA"/>
</dbReference>
<dbReference type="Proteomes" id="UP000252015">
    <property type="component" value="Unassembled WGS sequence"/>
</dbReference>
<organism evidence="1 2">
    <name type="scientific">Mycobacterium shimoidei</name>
    <dbReference type="NCBI Taxonomy" id="29313"/>
    <lineage>
        <taxon>Bacteria</taxon>
        <taxon>Bacillati</taxon>
        <taxon>Actinomycetota</taxon>
        <taxon>Actinomycetes</taxon>
        <taxon>Mycobacteriales</taxon>
        <taxon>Mycobacteriaceae</taxon>
        <taxon>Mycobacterium</taxon>
    </lineage>
</organism>
<dbReference type="STRING" id="29313.BHQ16_18850"/>
<name>A0A375Z216_MYCSH</name>
<dbReference type="Pfam" id="PF13669">
    <property type="entry name" value="Glyoxalase_4"/>
    <property type="match status" value="1"/>
</dbReference>
<evidence type="ECO:0000313" key="1">
    <source>
        <dbReference type="EMBL" id="SRX95223.1"/>
    </source>
</evidence>
<dbReference type="Gene3D" id="3.10.180.10">
    <property type="entry name" value="2,3-Dihydroxybiphenyl 1,2-Dioxygenase, domain 1"/>
    <property type="match status" value="1"/>
</dbReference>
<accession>A0A375Z216</accession>
<sequence length="189" mass="20821">MFIHASAVQWLLLTASAGLFCETMALTVGSPVQIAWVTRDLDVTETALTSLLGVKKWIRMADVHFAPDTCSYLGRPADFVASISLSYLGDMQLELIEPVRGPNIYSDFLRDCGPGLHHICVEAETTERFAAMLTEATQHGAGVVQQGVMPGGMRFAYVSDPQAGVPFVEIAHISPEIRQFFDYIKQEQR</sequence>
<reference evidence="1 2" key="1">
    <citation type="submission" date="2018-05" db="EMBL/GenBank/DDBJ databases">
        <authorList>
            <consortium name="IHU Genomes"/>
        </authorList>
    </citation>
    <scope>NUCLEOTIDE SEQUENCE [LARGE SCALE GENOMIC DNA]</scope>
    <source>
        <strain evidence="1 2">P7336</strain>
    </source>
</reference>
<dbReference type="SUPFAM" id="SSF54593">
    <property type="entry name" value="Glyoxalase/Bleomycin resistance protein/Dihydroxybiphenyl dioxygenase"/>
    <property type="match status" value="1"/>
</dbReference>
<dbReference type="InterPro" id="IPR029068">
    <property type="entry name" value="Glyas_Bleomycin-R_OHBP_Dase"/>
</dbReference>
<dbReference type="AlphaFoldDB" id="A0A375Z216"/>
<dbReference type="GO" id="GO:0016829">
    <property type="term" value="F:lyase activity"/>
    <property type="evidence" value="ECO:0007669"/>
    <property type="project" value="UniProtKB-KW"/>
</dbReference>
<protein>
    <submittedName>
        <fullName evidence="1">Lactoylglutathione lyase [Rhodococcus jostii RHA1]</fullName>
    </submittedName>
</protein>
<evidence type="ECO:0000313" key="2">
    <source>
        <dbReference type="Proteomes" id="UP000252015"/>
    </source>
</evidence>
<keyword evidence="1" id="KW-0456">Lyase</keyword>